<sequence>MKRRLLPRSCLSLLAGAALLAASPAAAQSEREAPPYEADLMRLAEVLGALDVLRPLCGSADTPSWRDQMQSLLEAETDEANQRRRYIERFNQGHRGFASVYRNCTPSARLAMEQYVTEGQKLISDVTGRYGR</sequence>
<dbReference type="EMBL" id="FRBW01000001">
    <property type="protein sequence ID" value="SHL49859.1"/>
    <property type="molecule type" value="Genomic_DNA"/>
</dbReference>
<dbReference type="AlphaFoldDB" id="A0A1M7B5E6"/>
<name>A0A1M7B5E6_9HYPH</name>
<dbReference type="NCBIfam" id="TIGR02301">
    <property type="entry name" value="TIGR02301 family protein"/>
    <property type="match status" value="1"/>
</dbReference>
<keyword evidence="3" id="KW-1185">Reference proteome</keyword>
<proteinExistence type="predicted"/>
<reference evidence="2 3" key="1">
    <citation type="submission" date="2016-11" db="EMBL/GenBank/DDBJ databases">
        <authorList>
            <person name="Jaros S."/>
            <person name="Januszkiewicz K."/>
            <person name="Wedrychowicz H."/>
        </authorList>
    </citation>
    <scope>NUCLEOTIDE SEQUENCE [LARGE SCALE GENOMIC DNA]</scope>
    <source>
        <strain evidence="2 3">DSM 22153</strain>
    </source>
</reference>
<organism evidence="2 3">
    <name type="scientific">Roseibium suaedae</name>
    <dbReference type="NCBI Taxonomy" id="735517"/>
    <lineage>
        <taxon>Bacteria</taxon>
        <taxon>Pseudomonadati</taxon>
        <taxon>Pseudomonadota</taxon>
        <taxon>Alphaproteobacteria</taxon>
        <taxon>Hyphomicrobiales</taxon>
        <taxon>Stappiaceae</taxon>
        <taxon>Roseibium</taxon>
    </lineage>
</organism>
<dbReference type="Proteomes" id="UP000186002">
    <property type="component" value="Unassembled WGS sequence"/>
</dbReference>
<dbReference type="InterPro" id="IPR012645">
    <property type="entry name" value="CHP02301"/>
</dbReference>
<evidence type="ECO:0000313" key="2">
    <source>
        <dbReference type="EMBL" id="SHL49859.1"/>
    </source>
</evidence>
<evidence type="ECO:0000256" key="1">
    <source>
        <dbReference type="SAM" id="SignalP"/>
    </source>
</evidence>
<dbReference type="Pfam" id="PF09539">
    <property type="entry name" value="DUF2385"/>
    <property type="match status" value="1"/>
</dbReference>
<dbReference type="STRING" id="735517.SAMN05444272_0727"/>
<gene>
    <name evidence="2" type="ORF">SAMN05444272_0727</name>
</gene>
<protein>
    <submittedName>
        <fullName evidence="2">TIGR02301 family protein</fullName>
    </submittedName>
</protein>
<keyword evidence="1" id="KW-0732">Signal</keyword>
<feature type="chain" id="PRO_5012884232" evidence="1">
    <location>
        <begin position="28"/>
        <end position="132"/>
    </location>
</feature>
<evidence type="ECO:0000313" key="3">
    <source>
        <dbReference type="Proteomes" id="UP000186002"/>
    </source>
</evidence>
<dbReference type="RefSeq" id="WP_073008923.1">
    <property type="nucleotide sequence ID" value="NZ_FRBW01000001.1"/>
</dbReference>
<dbReference type="OrthoDB" id="8481666at2"/>
<accession>A0A1M7B5E6</accession>
<feature type="signal peptide" evidence="1">
    <location>
        <begin position="1"/>
        <end position="27"/>
    </location>
</feature>